<dbReference type="Proteomes" id="UP000252519">
    <property type="component" value="Unassembled WGS sequence"/>
</dbReference>
<evidence type="ECO:0000259" key="5">
    <source>
        <dbReference type="PROSITE" id="PS50219"/>
    </source>
</evidence>
<accession>A0A368G5K7</accession>
<evidence type="ECO:0000256" key="1">
    <source>
        <dbReference type="ARBA" id="ARBA00004496"/>
    </source>
</evidence>
<evidence type="ECO:0000256" key="3">
    <source>
        <dbReference type="ARBA" id="ARBA00022490"/>
    </source>
</evidence>
<dbReference type="PROSITE" id="PS50826">
    <property type="entry name" value="RUN"/>
    <property type="match status" value="1"/>
</dbReference>
<dbReference type="SUPFAM" id="SSF140741">
    <property type="entry name" value="RUN domain-like"/>
    <property type="match status" value="1"/>
</dbReference>
<dbReference type="Pfam" id="PF00780">
    <property type="entry name" value="CNH"/>
    <property type="match status" value="1"/>
</dbReference>
<dbReference type="PANTHER" id="PTHR12894:SF27">
    <property type="entry name" value="TRANSFORMING GROWTH FACTOR-BETA RECEPTOR-ASSOCIATED PROTEIN 1"/>
    <property type="match status" value="1"/>
</dbReference>
<dbReference type="GO" id="GO:0015031">
    <property type="term" value="P:protein transport"/>
    <property type="evidence" value="ECO:0007669"/>
    <property type="project" value="UniProtKB-KW"/>
</dbReference>
<dbReference type="InterPro" id="IPR032914">
    <property type="entry name" value="Vam6/VPS39/TRAP1"/>
</dbReference>
<reference evidence="7 8" key="1">
    <citation type="submission" date="2014-10" db="EMBL/GenBank/DDBJ databases">
        <title>Draft genome of the hookworm Ancylostoma caninum.</title>
        <authorList>
            <person name="Mitreva M."/>
        </authorList>
    </citation>
    <scope>NUCLEOTIDE SEQUENCE [LARGE SCALE GENOMIC DNA]</scope>
    <source>
        <strain evidence="7 8">Baltimore</strain>
    </source>
</reference>
<comment type="caution">
    <text evidence="7">The sequence shown here is derived from an EMBL/GenBank/DDBJ whole genome shotgun (WGS) entry which is preliminary data.</text>
</comment>
<dbReference type="STRING" id="29170.A0A368G5K7"/>
<dbReference type="PROSITE" id="PS50219">
    <property type="entry name" value="CNH"/>
    <property type="match status" value="1"/>
</dbReference>
<dbReference type="InterPro" id="IPR037213">
    <property type="entry name" value="Run_dom_sf"/>
</dbReference>
<evidence type="ECO:0000259" key="6">
    <source>
        <dbReference type="PROSITE" id="PS50826"/>
    </source>
</evidence>
<dbReference type="OrthoDB" id="10258882at2759"/>
<evidence type="ECO:0000256" key="2">
    <source>
        <dbReference type="ARBA" id="ARBA00022448"/>
    </source>
</evidence>
<gene>
    <name evidence="7" type="ORF">ANCCAN_15118</name>
</gene>
<dbReference type="GO" id="GO:0016020">
    <property type="term" value="C:membrane"/>
    <property type="evidence" value="ECO:0007669"/>
    <property type="project" value="TreeGrafter"/>
</dbReference>
<dbReference type="EMBL" id="JOJR01000366">
    <property type="protein sequence ID" value="RCN38948.1"/>
    <property type="molecule type" value="Genomic_DNA"/>
</dbReference>
<dbReference type="InterPro" id="IPR004012">
    <property type="entry name" value="Run_dom"/>
</dbReference>
<dbReference type="InterPro" id="IPR001180">
    <property type="entry name" value="CNH_dom"/>
</dbReference>
<organism evidence="7 8">
    <name type="scientific">Ancylostoma caninum</name>
    <name type="common">Dog hookworm</name>
    <dbReference type="NCBI Taxonomy" id="29170"/>
    <lineage>
        <taxon>Eukaryota</taxon>
        <taxon>Metazoa</taxon>
        <taxon>Ecdysozoa</taxon>
        <taxon>Nematoda</taxon>
        <taxon>Chromadorea</taxon>
        <taxon>Rhabditida</taxon>
        <taxon>Rhabditina</taxon>
        <taxon>Rhabditomorpha</taxon>
        <taxon>Strongyloidea</taxon>
        <taxon>Ancylostomatidae</taxon>
        <taxon>Ancylostomatinae</taxon>
        <taxon>Ancylostoma</taxon>
    </lineage>
</organism>
<evidence type="ECO:0008006" key="9">
    <source>
        <dbReference type="Google" id="ProtNLM"/>
    </source>
</evidence>
<dbReference type="GO" id="GO:0006914">
    <property type="term" value="P:autophagy"/>
    <property type="evidence" value="ECO:0007669"/>
    <property type="project" value="TreeGrafter"/>
</dbReference>
<dbReference type="AlphaFoldDB" id="A0A368G5K7"/>
<dbReference type="SMART" id="SM00593">
    <property type="entry name" value="RUN"/>
    <property type="match status" value="1"/>
</dbReference>
<dbReference type="GO" id="GO:0034058">
    <property type="term" value="P:endosomal vesicle fusion"/>
    <property type="evidence" value="ECO:0007669"/>
    <property type="project" value="TreeGrafter"/>
</dbReference>
<protein>
    <recommendedName>
        <fullName evidence="9">CNH domain-containing protein</fullName>
    </recommendedName>
</protein>
<evidence type="ECO:0000313" key="7">
    <source>
        <dbReference type="EMBL" id="RCN38948.1"/>
    </source>
</evidence>
<dbReference type="GO" id="GO:0005737">
    <property type="term" value="C:cytoplasm"/>
    <property type="evidence" value="ECO:0007669"/>
    <property type="project" value="UniProtKB-SubCell"/>
</dbReference>
<dbReference type="Gene3D" id="1.20.58.900">
    <property type="match status" value="1"/>
</dbReference>
<comment type="subcellular location">
    <subcellularLocation>
        <location evidence="1">Cytoplasm</location>
    </subcellularLocation>
</comment>
<feature type="domain" description="RUN" evidence="6">
    <location>
        <begin position="1"/>
        <end position="168"/>
    </location>
</feature>
<keyword evidence="8" id="KW-1185">Reference proteome</keyword>
<evidence type="ECO:0000256" key="4">
    <source>
        <dbReference type="ARBA" id="ARBA00022927"/>
    </source>
</evidence>
<proteinExistence type="predicted"/>
<keyword evidence="3" id="KW-0963">Cytoplasm</keyword>
<dbReference type="PANTHER" id="PTHR12894">
    <property type="entry name" value="CNH DOMAIN CONTAINING"/>
    <property type="match status" value="1"/>
</dbReference>
<evidence type="ECO:0000313" key="8">
    <source>
        <dbReference type="Proteomes" id="UP000252519"/>
    </source>
</evidence>
<keyword evidence="2" id="KW-0813">Transport</keyword>
<keyword evidence="4" id="KW-0653">Protein transport</keyword>
<dbReference type="Pfam" id="PF02759">
    <property type="entry name" value="RUN"/>
    <property type="match status" value="1"/>
</dbReference>
<feature type="domain" description="CNH" evidence="5">
    <location>
        <begin position="191"/>
        <end position="470"/>
    </location>
</feature>
<name>A0A368G5K7_ANCCA</name>
<sequence length="980" mass="111041">MLSETPTVRSLPSSLGFGCFVARNGASYSNKATPLQHIWDVVLFFYSSKNGRELNDAPVRKLSQSFKLENVAGKSITSKQILLTTIENIVSSHARLRRSKDAQWKAFVSAAMNEKKLPAWLRIIFRTRYVVEMCYNSWSYVARTGCEELYTLLEGLHKYNVELPTMEDNAGNIELFELKPCCEFAKRLNRDEQINTIGGSSSQIFVGTSQGRIFHVKKHPKGFKVAGNLELQIKREIRQIEFASALDILLVLCDNILFDIGLDSFEILTSRSSVQCVTVNSNPIVDDAFCLQTAVATTSKQIHICERRNGKTETIQKLSTDGIVSAMAFSRLTVCFASNGMYSIYHVDTKAVIPLFPFDPQAVRPHLCNIETDFLMTGVDGLLISVTEQGVSTRPPMVVPTTSVNALVYNSPYVYIRSSEDIWIMRHVFPHRNLIETYFIYVFYSFEDARISQSLKTEEGKVLCSLDGAIFAASNLNLFTISMTSVEKQADVLVSHHKYEEALALYERSLSQHFDDDSLSKFITLKKTIAFKYLEELSFEKAAELLISCEMDPEEVVSQFPWPPTENKEDQEKYQFLEEYLLHIRDLRFASASRPFIDSCLLRLFVLKGDAESIFSLDDYRPNHSEGAAFLEESGYYHYAADMWLLAGEEGKAWDIWRRLFRGELKDDRLEHDKVLEHMSTIKEQHLLLEVISWMIALYPEHCIKVIRNTPSLDKTLVKRLLSGDAKLLRVYLEGLPLTDEIARDLCEIYIKEMSNGDTSSRHRFRRLLLKLSPSDRGAIYNRLPANYGVERLLCDSSQSAAEILDKVVTTYHDYDAAELICSHFSPTQPDICLNLLKYIEIDETSDLGSLADAEARISSLLKCMGDAVDSRKVIDVLPPSVGIEQVSDFLKRSVANIQKEQQVAQSKVALLERSVKLEKASLPNKKIVIEDKTICLVCKEAISSSDTLSYLRTGYVIHSKCMKHENLCPLTNAILTIPE</sequence>